<dbReference type="InterPro" id="IPR011047">
    <property type="entry name" value="Quinoprotein_ADH-like_sf"/>
</dbReference>
<keyword evidence="1" id="KW-0732">Signal</keyword>
<organism evidence="2 3">
    <name type="scientific">Leptobacterium flavescens</name>
    <dbReference type="NCBI Taxonomy" id="472055"/>
    <lineage>
        <taxon>Bacteria</taxon>
        <taxon>Pseudomonadati</taxon>
        <taxon>Bacteroidota</taxon>
        <taxon>Flavobacteriia</taxon>
        <taxon>Flavobacteriales</taxon>
        <taxon>Flavobacteriaceae</taxon>
        <taxon>Leptobacterium</taxon>
    </lineage>
</organism>
<comment type="caution">
    <text evidence="2">The sequence shown here is derived from an EMBL/GenBank/DDBJ whole genome shotgun (WGS) entry which is preliminary data.</text>
</comment>
<evidence type="ECO:0000256" key="1">
    <source>
        <dbReference type="SAM" id="SignalP"/>
    </source>
</evidence>
<dbReference type="RefSeq" id="WP_163606161.1">
    <property type="nucleotide sequence ID" value="NZ_JAABOO010000001.1"/>
</dbReference>
<accession>A0A6P0UQM3</accession>
<feature type="chain" id="PRO_5026967199" description="Bulb-type lectin domain-containing protein" evidence="1">
    <location>
        <begin position="21"/>
        <end position="450"/>
    </location>
</feature>
<dbReference type="EMBL" id="JAABOO010000001">
    <property type="protein sequence ID" value="NER13163.1"/>
    <property type="molecule type" value="Genomic_DNA"/>
</dbReference>
<dbReference type="PROSITE" id="PS51257">
    <property type="entry name" value="PROKAR_LIPOPROTEIN"/>
    <property type="match status" value="1"/>
</dbReference>
<gene>
    <name evidence="2" type="ORF">GWK08_06915</name>
</gene>
<dbReference type="AlphaFoldDB" id="A0A6P0UQM3"/>
<protein>
    <recommendedName>
        <fullName evidence="4">Bulb-type lectin domain-containing protein</fullName>
    </recommendedName>
</protein>
<dbReference type="Proteomes" id="UP000468581">
    <property type="component" value="Unassembled WGS sequence"/>
</dbReference>
<sequence length="450" mass="48192">MIKKCFTLALAAAFVFGCSSDDDNQNPPDPVGFQGEIDWVQTFGGSNEESARSIIPTTDGGFAIIGLTNSNDGDITDKTLLVNDYWVIKLDAEGNQQWNATYGGSGDDQGQAIVQTLDGGFALAGYSMSADGDGSNNEGFHDNWVVKTDASGNIQWERSFGFAGHDHAYDILQTEDGGYFVSGFLDVTGSNGEGNSGEIGRSSLTAHGVGEFWANKLDANGDLVWRRFFGGTNNDRAFSVVQAEDGGFVLAGASESQDFDISEGNGSYDFWVVKVSATGDLVWERSYGGSGIDHAESITRTSDNGFMVVGRSNSTDGDISNNKGNADLWLLKLSDSGKMIWEKTFGGSEFENGESIIPSQDGGFYIAGNSRSNNTDLTENFGENDIWVIKIDDSGSLQWEKSIGGAGLDFGFDLLETAEGELMVVGETESSDNHITENKGLKDLVVIKLK</sequence>
<keyword evidence="3" id="KW-1185">Reference proteome</keyword>
<name>A0A6P0UQM3_9FLAO</name>
<evidence type="ECO:0000313" key="3">
    <source>
        <dbReference type="Proteomes" id="UP000468581"/>
    </source>
</evidence>
<evidence type="ECO:0000313" key="2">
    <source>
        <dbReference type="EMBL" id="NER13163.1"/>
    </source>
</evidence>
<reference evidence="2 3" key="1">
    <citation type="submission" date="2020-01" db="EMBL/GenBank/DDBJ databases">
        <title>Leptobacterium flavescens.</title>
        <authorList>
            <person name="Wang G."/>
        </authorList>
    </citation>
    <scope>NUCLEOTIDE SEQUENCE [LARGE SCALE GENOMIC DNA]</scope>
    <source>
        <strain evidence="2 3">KCTC 22160</strain>
    </source>
</reference>
<dbReference type="PANTHER" id="PTHR42754">
    <property type="entry name" value="ENDOGLUCANASE"/>
    <property type="match status" value="1"/>
</dbReference>
<proteinExistence type="predicted"/>
<dbReference type="SUPFAM" id="SSF50998">
    <property type="entry name" value="Quinoprotein alcohol dehydrogenase-like"/>
    <property type="match status" value="1"/>
</dbReference>
<evidence type="ECO:0008006" key="4">
    <source>
        <dbReference type="Google" id="ProtNLM"/>
    </source>
</evidence>
<feature type="signal peptide" evidence="1">
    <location>
        <begin position="1"/>
        <end position="20"/>
    </location>
</feature>
<dbReference type="PANTHER" id="PTHR42754:SF1">
    <property type="entry name" value="LIPOPROTEIN"/>
    <property type="match status" value="1"/>
</dbReference>